<gene>
    <name evidence="1" type="ORF">WN55_02805</name>
</gene>
<keyword evidence="2" id="KW-1185">Reference proteome</keyword>
<evidence type="ECO:0000313" key="2">
    <source>
        <dbReference type="Proteomes" id="UP000076502"/>
    </source>
</evidence>
<dbReference type="AlphaFoldDB" id="A0A154NY10"/>
<evidence type="ECO:0000313" key="1">
    <source>
        <dbReference type="EMBL" id="KZC04442.1"/>
    </source>
</evidence>
<dbReference type="EMBL" id="KQ434778">
    <property type="protein sequence ID" value="KZC04442.1"/>
    <property type="molecule type" value="Genomic_DNA"/>
</dbReference>
<sequence length="66" mass="7204">MGQPMDWPGSRPGSARRGSISVVIAVRNSRDKSTIDTIHGGYEADNITDYDDVCEGVQSPLILEIR</sequence>
<reference evidence="1 2" key="1">
    <citation type="submission" date="2015-07" db="EMBL/GenBank/DDBJ databases">
        <title>The genome of Dufourea novaeangliae.</title>
        <authorList>
            <person name="Pan H."/>
            <person name="Kapheim K."/>
        </authorList>
    </citation>
    <scope>NUCLEOTIDE SEQUENCE [LARGE SCALE GENOMIC DNA]</scope>
    <source>
        <strain evidence="1">0120121106</strain>
        <tissue evidence="1">Whole body</tissue>
    </source>
</reference>
<protein>
    <submittedName>
        <fullName evidence="1">Uncharacterized protein</fullName>
    </submittedName>
</protein>
<proteinExistence type="predicted"/>
<name>A0A154NY10_DUFNO</name>
<organism evidence="1 2">
    <name type="scientific">Dufourea novaeangliae</name>
    <name type="common">Sweat bee</name>
    <dbReference type="NCBI Taxonomy" id="178035"/>
    <lineage>
        <taxon>Eukaryota</taxon>
        <taxon>Metazoa</taxon>
        <taxon>Ecdysozoa</taxon>
        <taxon>Arthropoda</taxon>
        <taxon>Hexapoda</taxon>
        <taxon>Insecta</taxon>
        <taxon>Pterygota</taxon>
        <taxon>Neoptera</taxon>
        <taxon>Endopterygota</taxon>
        <taxon>Hymenoptera</taxon>
        <taxon>Apocrita</taxon>
        <taxon>Aculeata</taxon>
        <taxon>Apoidea</taxon>
        <taxon>Anthophila</taxon>
        <taxon>Halictidae</taxon>
        <taxon>Rophitinae</taxon>
        <taxon>Dufourea</taxon>
    </lineage>
</organism>
<accession>A0A154NY10</accession>
<dbReference type="Proteomes" id="UP000076502">
    <property type="component" value="Unassembled WGS sequence"/>
</dbReference>